<comment type="caution">
    <text evidence="2">The sequence shown here is derived from an EMBL/GenBank/DDBJ whole genome shotgun (WGS) entry which is preliminary data.</text>
</comment>
<sequence>MTVQQRLIPGKYRLTVKDFLRLGDSGVFGTDRTELLDGDIIVMNAEYRPHAWTVGELGYLIRRMLEKMGSDLHVMSASVALSHHDMPLPDIVLTDEPKGAGPIPSTSVSLVVEVASSTLDRDLGSKLSSYAQAAIPEYWVVDVESRTIHQFWSPGEGVYRQTNSVAFGADMAAATLPGLTIETAAL</sequence>
<keyword evidence="2" id="KW-0255">Endonuclease</keyword>
<organism evidence="2 3">
    <name type="scientific">Sphingomonas aurea</name>
    <dbReference type="NCBI Taxonomy" id="3063994"/>
    <lineage>
        <taxon>Bacteria</taxon>
        <taxon>Pseudomonadati</taxon>
        <taxon>Pseudomonadota</taxon>
        <taxon>Alphaproteobacteria</taxon>
        <taxon>Sphingomonadales</taxon>
        <taxon>Sphingomonadaceae</taxon>
        <taxon>Sphingomonas</taxon>
    </lineage>
</organism>
<name>A0ABT9EHB7_9SPHN</name>
<dbReference type="Proteomes" id="UP001230685">
    <property type="component" value="Unassembled WGS sequence"/>
</dbReference>
<dbReference type="PANTHER" id="PTHR35400">
    <property type="entry name" value="SLR1083 PROTEIN"/>
    <property type="match status" value="1"/>
</dbReference>
<dbReference type="RefSeq" id="WP_305171914.1">
    <property type="nucleotide sequence ID" value="NZ_JAUUDS010000001.1"/>
</dbReference>
<reference evidence="2 3" key="1">
    <citation type="submission" date="2023-07" db="EMBL/GenBank/DDBJ databases">
        <authorList>
            <person name="Kim M.K."/>
        </authorList>
    </citation>
    <scope>NUCLEOTIDE SEQUENCE [LARGE SCALE GENOMIC DNA]</scope>
    <source>
        <strain evidence="2 3">KR1UV-12</strain>
    </source>
</reference>
<dbReference type="Pfam" id="PF05685">
    <property type="entry name" value="Uma2"/>
    <property type="match status" value="1"/>
</dbReference>
<dbReference type="PANTHER" id="PTHR35400:SF3">
    <property type="entry name" value="SLL1072 PROTEIN"/>
    <property type="match status" value="1"/>
</dbReference>
<evidence type="ECO:0000313" key="3">
    <source>
        <dbReference type="Proteomes" id="UP001230685"/>
    </source>
</evidence>
<feature type="domain" description="Putative restriction endonuclease" evidence="1">
    <location>
        <begin position="19"/>
        <end position="182"/>
    </location>
</feature>
<dbReference type="InterPro" id="IPR011335">
    <property type="entry name" value="Restrct_endonuc-II-like"/>
</dbReference>
<accession>A0ABT9EHB7</accession>
<dbReference type="InterPro" id="IPR008538">
    <property type="entry name" value="Uma2"/>
</dbReference>
<gene>
    <name evidence="2" type="ORF">Q5H91_03965</name>
</gene>
<keyword evidence="2" id="KW-0378">Hydrolase</keyword>
<protein>
    <submittedName>
        <fullName evidence="2">Uma2 family endonuclease</fullName>
    </submittedName>
</protein>
<proteinExistence type="predicted"/>
<dbReference type="SUPFAM" id="SSF52980">
    <property type="entry name" value="Restriction endonuclease-like"/>
    <property type="match status" value="1"/>
</dbReference>
<dbReference type="InterPro" id="IPR012296">
    <property type="entry name" value="Nuclease_put_TT1808"/>
</dbReference>
<dbReference type="Gene3D" id="3.90.1570.10">
    <property type="entry name" value="tt1808, chain A"/>
    <property type="match status" value="1"/>
</dbReference>
<keyword evidence="2" id="KW-0540">Nuclease</keyword>
<dbReference type="EMBL" id="JAUUDS010000001">
    <property type="protein sequence ID" value="MDP1026358.1"/>
    <property type="molecule type" value="Genomic_DNA"/>
</dbReference>
<dbReference type="GO" id="GO:0004519">
    <property type="term" value="F:endonuclease activity"/>
    <property type="evidence" value="ECO:0007669"/>
    <property type="project" value="UniProtKB-KW"/>
</dbReference>
<evidence type="ECO:0000259" key="1">
    <source>
        <dbReference type="Pfam" id="PF05685"/>
    </source>
</evidence>
<evidence type="ECO:0000313" key="2">
    <source>
        <dbReference type="EMBL" id="MDP1026358.1"/>
    </source>
</evidence>
<dbReference type="CDD" id="cd06260">
    <property type="entry name" value="DUF820-like"/>
    <property type="match status" value="1"/>
</dbReference>
<keyword evidence="3" id="KW-1185">Reference proteome</keyword>